<dbReference type="InParanoid" id="K5Y472"/>
<evidence type="ECO:0000313" key="3">
    <source>
        <dbReference type="Proteomes" id="UP000008493"/>
    </source>
</evidence>
<organism evidence="2 3">
    <name type="scientific">Agaricus bisporus var. burnettii (strain JB137-S8 / ATCC MYA-4627 / FGSC 10392)</name>
    <name type="common">White button mushroom</name>
    <dbReference type="NCBI Taxonomy" id="597362"/>
    <lineage>
        <taxon>Eukaryota</taxon>
        <taxon>Fungi</taxon>
        <taxon>Dikarya</taxon>
        <taxon>Basidiomycota</taxon>
        <taxon>Agaricomycotina</taxon>
        <taxon>Agaricomycetes</taxon>
        <taxon>Agaricomycetidae</taxon>
        <taxon>Agaricales</taxon>
        <taxon>Agaricineae</taxon>
        <taxon>Agaricaceae</taxon>
        <taxon>Agaricus</taxon>
    </lineage>
</organism>
<dbReference type="Proteomes" id="UP000008493">
    <property type="component" value="Unassembled WGS sequence"/>
</dbReference>
<proteinExistence type="predicted"/>
<dbReference type="HOGENOM" id="CLU_1969882_0_0_1"/>
<dbReference type="GeneID" id="18823268"/>
<evidence type="ECO:0000313" key="2">
    <source>
        <dbReference type="EMBL" id="EKM82815.1"/>
    </source>
</evidence>
<dbReference type="AlphaFoldDB" id="K5Y472"/>
<keyword evidence="3" id="KW-1185">Reference proteome</keyword>
<reference evidence="3" key="1">
    <citation type="journal article" date="2012" name="Proc. Natl. Acad. Sci. U.S.A.">
        <title>Genome sequence of the button mushroom Agaricus bisporus reveals mechanisms governing adaptation to a humic-rich ecological niche.</title>
        <authorList>
            <person name="Morin E."/>
            <person name="Kohler A."/>
            <person name="Baker A.R."/>
            <person name="Foulongne-Oriol M."/>
            <person name="Lombard V."/>
            <person name="Nagy L.G."/>
            <person name="Ohm R.A."/>
            <person name="Patyshakuliyeva A."/>
            <person name="Brun A."/>
            <person name="Aerts A.L."/>
            <person name="Bailey A.M."/>
            <person name="Billette C."/>
            <person name="Coutinho P.M."/>
            <person name="Deakin G."/>
            <person name="Doddapaneni H."/>
            <person name="Floudas D."/>
            <person name="Grimwood J."/>
            <person name="Hilden K."/>
            <person name="Kuees U."/>
            <person name="LaButti K.M."/>
            <person name="Lapidus A."/>
            <person name="Lindquist E.A."/>
            <person name="Lucas S.M."/>
            <person name="Murat C."/>
            <person name="Riley R.W."/>
            <person name="Salamov A.A."/>
            <person name="Schmutz J."/>
            <person name="Subramanian V."/>
            <person name="Woesten H.A.B."/>
            <person name="Xu J."/>
            <person name="Eastwood D.C."/>
            <person name="Foster G.D."/>
            <person name="Sonnenberg A.S."/>
            <person name="Cullen D."/>
            <person name="de Vries R.P."/>
            <person name="Lundell T."/>
            <person name="Hibbett D.S."/>
            <person name="Henrissat B."/>
            <person name="Burton K.S."/>
            <person name="Kerrigan R.W."/>
            <person name="Challen M.P."/>
            <person name="Grigoriev I.V."/>
            <person name="Martin F."/>
        </authorList>
    </citation>
    <scope>NUCLEOTIDE SEQUENCE [LARGE SCALE GENOMIC DNA]</scope>
    <source>
        <strain evidence="3">JB137-S8 / ATCC MYA-4627 / FGSC 10392</strain>
    </source>
</reference>
<name>K5Y472_AGABU</name>
<dbReference type="EMBL" id="JH971386">
    <property type="protein sequence ID" value="EKM82815.1"/>
    <property type="molecule type" value="Genomic_DNA"/>
</dbReference>
<dbReference type="RefSeq" id="XP_007326721.1">
    <property type="nucleotide sequence ID" value="XM_007326659.1"/>
</dbReference>
<accession>K5Y472</accession>
<gene>
    <name evidence="2" type="ORF">AGABI1DRAFT_111383</name>
</gene>
<dbReference type="KEGG" id="abp:AGABI1DRAFT111383"/>
<evidence type="ECO:0000256" key="1">
    <source>
        <dbReference type="SAM" id="MobiDB-lite"/>
    </source>
</evidence>
<protein>
    <submittedName>
        <fullName evidence="2">Uncharacterized protein</fullName>
    </submittedName>
</protein>
<sequence length="127" mass="13293">MMIRYVDGSLRDENGDLFLRSARECYDGVMIAPCARRASNASHVTDPSGDAGGCECGRMPMCVWPMAVLGIPRRGGTPIRLGGTRDTDGDDGVLDGGAAGAGARLSDAWGEEYRGGRGGHACAWETA</sequence>
<feature type="region of interest" description="Disordered" evidence="1">
    <location>
        <begin position="78"/>
        <end position="97"/>
    </location>
</feature>